<dbReference type="Proteomes" id="UP000823772">
    <property type="component" value="Unassembled WGS sequence"/>
</dbReference>
<name>A0A9D9J0M3_9BACT</name>
<comment type="caution">
    <text evidence="1">The sequence shown here is derived from an EMBL/GenBank/DDBJ whole genome shotgun (WGS) entry which is preliminary data.</text>
</comment>
<reference evidence="1" key="2">
    <citation type="journal article" date="2021" name="PeerJ">
        <title>Extensive microbial diversity within the chicken gut microbiome revealed by metagenomics and culture.</title>
        <authorList>
            <person name="Gilroy R."/>
            <person name="Ravi A."/>
            <person name="Getino M."/>
            <person name="Pursley I."/>
            <person name="Horton D.L."/>
            <person name="Alikhan N.F."/>
            <person name="Baker D."/>
            <person name="Gharbi K."/>
            <person name="Hall N."/>
            <person name="Watson M."/>
            <person name="Adriaenssens E.M."/>
            <person name="Foster-Nyarko E."/>
            <person name="Jarju S."/>
            <person name="Secka A."/>
            <person name="Antonio M."/>
            <person name="Oren A."/>
            <person name="Chaudhuri R.R."/>
            <person name="La Ragione R."/>
            <person name="Hildebrand F."/>
            <person name="Pallen M.J."/>
        </authorList>
    </citation>
    <scope>NUCLEOTIDE SEQUENCE</scope>
    <source>
        <strain evidence="1">B3-2255</strain>
    </source>
</reference>
<gene>
    <name evidence="1" type="ORF">IAC87_03665</name>
</gene>
<organism evidence="1 2">
    <name type="scientific">Candidatus Merdivivens faecigallinarum</name>
    <dbReference type="NCBI Taxonomy" id="2840871"/>
    <lineage>
        <taxon>Bacteria</taxon>
        <taxon>Pseudomonadati</taxon>
        <taxon>Bacteroidota</taxon>
        <taxon>Bacteroidia</taxon>
        <taxon>Bacteroidales</taxon>
        <taxon>Muribaculaceae</taxon>
        <taxon>Muribaculaceae incertae sedis</taxon>
        <taxon>Candidatus Merdivivens</taxon>
    </lineage>
</organism>
<protein>
    <submittedName>
        <fullName evidence="1">Uncharacterized protein</fullName>
    </submittedName>
</protein>
<dbReference type="AlphaFoldDB" id="A0A9D9J0M3"/>
<dbReference type="EMBL" id="JADILY010000080">
    <property type="protein sequence ID" value="MBO8481626.1"/>
    <property type="molecule type" value="Genomic_DNA"/>
</dbReference>
<sequence length="80" mass="9080">MHATIIKAQDLFDAGTAKRAGQMWGEAINLYMDCIHTLDGFISEIEEEQDEAFRLREKASAAIEFIDDIRSFVNTDLMNP</sequence>
<reference evidence="1" key="1">
    <citation type="submission" date="2020-10" db="EMBL/GenBank/DDBJ databases">
        <authorList>
            <person name="Gilroy R."/>
        </authorList>
    </citation>
    <scope>NUCLEOTIDE SEQUENCE</scope>
    <source>
        <strain evidence="1">B3-2255</strain>
    </source>
</reference>
<accession>A0A9D9J0M3</accession>
<proteinExistence type="predicted"/>
<evidence type="ECO:0000313" key="2">
    <source>
        <dbReference type="Proteomes" id="UP000823772"/>
    </source>
</evidence>
<evidence type="ECO:0000313" key="1">
    <source>
        <dbReference type="EMBL" id="MBO8481626.1"/>
    </source>
</evidence>